<evidence type="ECO:0000313" key="4">
    <source>
        <dbReference type="EMBL" id="EDL78586.1"/>
    </source>
</evidence>
<organism evidence="4 5">
    <name type="scientific">Rattus norvegicus</name>
    <name type="common">Rat</name>
    <dbReference type="NCBI Taxonomy" id="10116"/>
    <lineage>
        <taxon>Eukaryota</taxon>
        <taxon>Metazoa</taxon>
        <taxon>Chordata</taxon>
        <taxon>Craniata</taxon>
        <taxon>Vertebrata</taxon>
        <taxon>Euteleostomi</taxon>
        <taxon>Mammalia</taxon>
        <taxon>Eutheria</taxon>
        <taxon>Euarchontoglires</taxon>
        <taxon>Glires</taxon>
        <taxon>Rodentia</taxon>
        <taxon>Myomorpha</taxon>
        <taxon>Muroidea</taxon>
        <taxon>Muridae</taxon>
        <taxon>Murinae</taxon>
        <taxon>Rattus</taxon>
    </lineage>
</organism>
<evidence type="ECO:0000259" key="3">
    <source>
        <dbReference type="Pfam" id="PF12509"/>
    </source>
</evidence>
<evidence type="ECO:0000256" key="1">
    <source>
        <dbReference type="SAM" id="MobiDB-lite"/>
    </source>
</evidence>
<proteinExistence type="predicted"/>
<feature type="region of interest" description="Disordered" evidence="1">
    <location>
        <begin position="414"/>
        <end position="474"/>
    </location>
</feature>
<dbReference type="PANTHER" id="PTHR16207:SF10">
    <property type="entry name" value="PROTEIN TASOR 2"/>
    <property type="match status" value="1"/>
</dbReference>
<feature type="compositionally biased region" description="Polar residues" evidence="1">
    <location>
        <begin position="338"/>
        <end position="348"/>
    </location>
</feature>
<feature type="domain" description="TASOR pseudo-PARP" evidence="3">
    <location>
        <begin position="553"/>
        <end position="704"/>
    </location>
</feature>
<sequence length="774" mass="84948">MAAPTYKSTLELNKNALVSPWKGQLIIQGCVLCDVTLRSTYRTEAPGQLPQELDFKHVMKVSSLKESLPEAAFRRRNYLEQKVCCQDLCFDLYEVELSNKQGENIDKLMEYVKNKELALIKCLEDRGFFILLTSSALIPEPDFGDEQLGLHALHLFQAPQAAGSKDLKVEDGISLKVIPILPALSYALLEAKKSLSEEAIPPNILVKHSFQDLYKVDKSLSLMAPPQDGLKDAAPTGGLPHAFDLAPALETCPSESLAQLKCYFSDPAGYTLDLSAALDLLPEHPQFPCISDGVCDAGFSLVMTPDPEFLDSEMEIRKETETAEKPGRTLKVKKKGVTPSTPSSNQRVQPKRKASTSVITLPSKRVSLGRPTSKRTAPRTDRSCNPTLKLAKGQFPQRKRGAEVLTAQIVQKTRLERKKQDVSVSKDGPVPANAKRAKKQEKSPGRVASRPKPPVKKSPQKRKVNVARGRRNTKVRKQLQPAKKEIALHLQSEMSLDGQKDGLNLLSTSQPESIAVIPKGPPENSIVSCDSQALNMLADLALSSAASPIPSCELRSFPCFSELPQNNVLLTKESALHGASDHEYHKGVKSQKAVQLPKPYSDEKISSESNLTHSQEENLVPSAQPLAVAQSAPHEEAQEFSDASQNSVVVEHSYALLLAEQSKKHLHPRKLPSPGFVKNGAKGSEAGTPIGKVMPFRHLQSASPLQKHSEDSLTKRKSPFVSSSLREFFCSHTILSCDGSFKITFKCEGEYVFSLDSKYTSNPLEKTVVRALHG</sequence>
<feature type="compositionally biased region" description="Basic residues" evidence="1">
    <location>
        <begin position="453"/>
        <end position="474"/>
    </location>
</feature>
<protein>
    <submittedName>
        <fullName evidence="4">RCG55938</fullName>
    </submittedName>
</protein>
<evidence type="ECO:0000313" key="5">
    <source>
        <dbReference type="Proteomes" id="UP000234681"/>
    </source>
</evidence>
<feature type="region of interest" description="Disordered" evidence="1">
    <location>
        <begin position="331"/>
        <end position="387"/>
    </location>
</feature>
<dbReference type="AlphaFoldDB" id="A6JLQ9"/>
<feature type="region of interest" description="Disordered" evidence="1">
    <location>
        <begin position="665"/>
        <end position="691"/>
    </location>
</feature>
<dbReference type="InterPro" id="IPR046432">
    <property type="entry name" value="TASOR"/>
</dbReference>
<gene>
    <name evidence="4" type="ORF">rCG_55938</name>
</gene>
<name>A6JLQ9_RAT</name>
<dbReference type="InterPro" id="IPR022168">
    <property type="entry name" value="GARIL-like_Rab2B-bd"/>
</dbReference>
<dbReference type="Pfam" id="PF12509">
    <property type="entry name" value="DUF3715"/>
    <property type="match status" value="1"/>
</dbReference>
<feature type="region of interest" description="Disordered" evidence="1">
    <location>
        <begin position="582"/>
        <end position="616"/>
    </location>
</feature>
<dbReference type="EMBL" id="CH473990">
    <property type="protein sequence ID" value="EDL78586.1"/>
    <property type="molecule type" value="Genomic_DNA"/>
</dbReference>
<dbReference type="Proteomes" id="UP000234681">
    <property type="component" value="Chromosome 17"/>
</dbReference>
<evidence type="ECO:0000259" key="2">
    <source>
        <dbReference type="Pfam" id="PF12480"/>
    </source>
</evidence>
<reference evidence="5" key="1">
    <citation type="submission" date="2005-09" db="EMBL/GenBank/DDBJ databases">
        <authorList>
            <person name="Mural R.J."/>
            <person name="Li P.W."/>
            <person name="Adams M.D."/>
            <person name="Amanatides P.G."/>
            <person name="Baden-Tillson H."/>
            <person name="Barnstead M."/>
            <person name="Chin S.H."/>
            <person name="Dew I."/>
            <person name="Evans C.A."/>
            <person name="Ferriera S."/>
            <person name="Flanigan M."/>
            <person name="Fosler C."/>
            <person name="Glodek A."/>
            <person name="Gu Z."/>
            <person name="Holt R.A."/>
            <person name="Jennings D."/>
            <person name="Kraft C.L."/>
            <person name="Lu F."/>
            <person name="Nguyen T."/>
            <person name="Nusskern D.R."/>
            <person name="Pfannkoch C.M."/>
            <person name="Sitter C."/>
            <person name="Sutton G.G."/>
            <person name="Venter J.C."/>
            <person name="Wang Z."/>
            <person name="Woodage T."/>
            <person name="Zheng X.H."/>
            <person name="Zhong F."/>
        </authorList>
    </citation>
    <scope>NUCLEOTIDE SEQUENCE [LARGE SCALE GENOMIC DNA]</scope>
    <source>
        <strain>BN</strain>
        <strain evidence="5">Sprague-Dawley</strain>
    </source>
</reference>
<dbReference type="Pfam" id="PF12480">
    <property type="entry name" value="GARIL_Rab2_bd"/>
    <property type="match status" value="1"/>
</dbReference>
<dbReference type="InterPro" id="IPR022188">
    <property type="entry name" value="TASOR_DUF3715"/>
</dbReference>
<dbReference type="GO" id="GO:0045814">
    <property type="term" value="P:negative regulation of gene expression, epigenetic"/>
    <property type="evidence" value="ECO:0007669"/>
    <property type="project" value="InterPro"/>
</dbReference>
<dbReference type="PANTHER" id="PTHR16207">
    <property type="entry name" value="SET DOMAIN-CONTAINING PROTEIN"/>
    <property type="match status" value="1"/>
</dbReference>
<feature type="domain" description="Golgi associated RAB2 interactor protein-like Rab2B-binding" evidence="2">
    <location>
        <begin position="94"/>
        <end position="166"/>
    </location>
</feature>
<accession>A6JLQ9</accession>